<keyword evidence="4" id="KW-0804">Transcription</keyword>
<dbReference type="InterPro" id="IPR003593">
    <property type="entry name" value="AAA+_ATPase"/>
</dbReference>
<evidence type="ECO:0000259" key="7">
    <source>
        <dbReference type="PROSITE" id="PS50110"/>
    </source>
</evidence>
<dbReference type="PROSITE" id="PS00675">
    <property type="entry name" value="SIGMA54_INTERACT_1"/>
    <property type="match status" value="1"/>
</dbReference>
<dbReference type="PANTHER" id="PTHR32071">
    <property type="entry name" value="TRANSCRIPTIONAL REGULATORY PROTEIN"/>
    <property type="match status" value="1"/>
</dbReference>
<dbReference type="SMART" id="SM00382">
    <property type="entry name" value="AAA"/>
    <property type="match status" value="1"/>
</dbReference>
<dbReference type="PANTHER" id="PTHR32071:SF121">
    <property type="entry name" value="SIGMA L-DEPENDENT TRANSCRIPTIONAL REGULATOR YQIR-RELATED"/>
    <property type="match status" value="1"/>
</dbReference>
<name>A0A1G7YU25_CHIFI</name>
<dbReference type="GO" id="GO:0006355">
    <property type="term" value="P:regulation of DNA-templated transcription"/>
    <property type="evidence" value="ECO:0007669"/>
    <property type="project" value="InterPro"/>
</dbReference>
<dbReference type="Gene3D" id="1.10.8.60">
    <property type="match status" value="1"/>
</dbReference>
<feature type="domain" description="Sigma-54 factor interaction" evidence="6">
    <location>
        <begin position="168"/>
        <end position="397"/>
    </location>
</feature>
<dbReference type="SUPFAM" id="SSF52540">
    <property type="entry name" value="P-loop containing nucleoside triphosphate hydrolases"/>
    <property type="match status" value="1"/>
</dbReference>
<dbReference type="Gene3D" id="1.10.10.60">
    <property type="entry name" value="Homeodomain-like"/>
    <property type="match status" value="1"/>
</dbReference>
<dbReference type="InterPro" id="IPR009057">
    <property type="entry name" value="Homeodomain-like_sf"/>
</dbReference>
<organism evidence="8 9">
    <name type="scientific">Chitinophaga filiformis</name>
    <name type="common">Myxococcus filiformis</name>
    <name type="synonym">Flexibacter filiformis</name>
    <dbReference type="NCBI Taxonomy" id="104663"/>
    <lineage>
        <taxon>Bacteria</taxon>
        <taxon>Pseudomonadati</taxon>
        <taxon>Bacteroidota</taxon>
        <taxon>Chitinophagia</taxon>
        <taxon>Chitinophagales</taxon>
        <taxon>Chitinophagaceae</taxon>
        <taxon>Chitinophaga</taxon>
    </lineage>
</organism>
<dbReference type="InterPro" id="IPR058031">
    <property type="entry name" value="AAA_lid_NorR"/>
</dbReference>
<accession>A0A1G7YU25</accession>
<dbReference type="GO" id="GO:0000160">
    <property type="term" value="P:phosphorelay signal transduction system"/>
    <property type="evidence" value="ECO:0007669"/>
    <property type="project" value="InterPro"/>
</dbReference>
<dbReference type="PROSITE" id="PS50110">
    <property type="entry name" value="RESPONSE_REGULATORY"/>
    <property type="match status" value="1"/>
</dbReference>
<dbReference type="GO" id="GO:0005524">
    <property type="term" value="F:ATP binding"/>
    <property type="evidence" value="ECO:0007669"/>
    <property type="project" value="UniProtKB-KW"/>
</dbReference>
<evidence type="ECO:0000256" key="2">
    <source>
        <dbReference type="ARBA" id="ARBA00022840"/>
    </source>
</evidence>
<keyword evidence="1" id="KW-0547">Nucleotide-binding</keyword>
<dbReference type="InterPro" id="IPR027417">
    <property type="entry name" value="P-loop_NTPase"/>
</dbReference>
<dbReference type="AlphaFoldDB" id="A0A1G7YU25"/>
<dbReference type="InterPro" id="IPR001789">
    <property type="entry name" value="Sig_transdc_resp-reg_receiver"/>
</dbReference>
<feature type="modified residue" description="4-aspartylphosphate" evidence="5">
    <location>
        <position position="78"/>
    </location>
</feature>
<keyword evidence="3" id="KW-0805">Transcription regulation</keyword>
<dbReference type="GO" id="GO:0043565">
    <property type="term" value="F:sequence-specific DNA binding"/>
    <property type="evidence" value="ECO:0007669"/>
    <property type="project" value="InterPro"/>
</dbReference>
<evidence type="ECO:0000256" key="3">
    <source>
        <dbReference type="ARBA" id="ARBA00023015"/>
    </source>
</evidence>
<keyword evidence="8" id="KW-0238">DNA-binding</keyword>
<dbReference type="Gene3D" id="3.40.50.2300">
    <property type="match status" value="1"/>
</dbReference>
<dbReference type="PROSITE" id="PS50045">
    <property type="entry name" value="SIGMA54_INTERACT_4"/>
    <property type="match status" value="1"/>
</dbReference>
<dbReference type="SUPFAM" id="SSF46689">
    <property type="entry name" value="Homeodomain-like"/>
    <property type="match status" value="1"/>
</dbReference>
<dbReference type="Pfam" id="PF02954">
    <property type="entry name" value="HTH_8"/>
    <property type="match status" value="1"/>
</dbReference>
<evidence type="ECO:0000256" key="5">
    <source>
        <dbReference type="PROSITE-ProRule" id="PRU00169"/>
    </source>
</evidence>
<keyword evidence="2" id="KW-0067">ATP-binding</keyword>
<evidence type="ECO:0000313" key="9">
    <source>
        <dbReference type="Proteomes" id="UP000199045"/>
    </source>
</evidence>
<reference evidence="8 9" key="1">
    <citation type="submission" date="2016-10" db="EMBL/GenBank/DDBJ databases">
        <authorList>
            <person name="de Groot N.N."/>
        </authorList>
    </citation>
    <scope>NUCLEOTIDE SEQUENCE [LARGE SCALE GENOMIC DNA]</scope>
    <source>
        <strain evidence="8 9">DSM 527</strain>
    </source>
</reference>
<dbReference type="SUPFAM" id="SSF52172">
    <property type="entry name" value="CheY-like"/>
    <property type="match status" value="1"/>
</dbReference>
<proteinExistence type="predicted"/>
<keyword evidence="5" id="KW-0597">Phosphoprotein</keyword>
<dbReference type="CDD" id="cd00009">
    <property type="entry name" value="AAA"/>
    <property type="match status" value="1"/>
</dbReference>
<dbReference type="InterPro" id="IPR011006">
    <property type="entry name" value="CheY-like_superfamily"/>
</dbReference>
<evidence type="ECO:0000256" key="4">
    <source>
        <dbReference type="ARBA" id="ARBA00023163"/>
    </source>
</evidence>
<dbReference type="FunFam" id="3.40.50.300:FF:000006">
    <property type="entry name" value="DNA-binding transcriptional regulator NtrC"/>
    <property type="match status" value="1"/>
</dbReference>
<dbReference type="Pfam" id="PF00158">
    <property type="entry name" value="Sigma54_activat"/>
    <property type="match status" value="1"/>
</dbReference>
<dbReference type="Proteomes" id="UP000199045">
    <property type="component" value="Unassembled WGS sequence"/>
</dbReference>
<dbReference type="SMART" id="SM00448">
    <property type="entry name" value="REC"/>
    <property type="match status" value="1"/>
</dbReference>
<evidence type="ECO:0000313" key="8">
    <source>
        <dbReference type="EMBL" id="SDG99971.1"/>
    </source>
</evidence>
<dbReference type="EMBL" id="FNBN01000008">
    <property type="protein sequence ID" value="SDG99971.1"/>
    <property type="molecule type" value="Genomic_DNA"/>
</dbReference>
<dbReference type="InterPro" id="IPR002197">
    <property type="entry name" value="HTH_Fis"/>
</dbReference>
<dbReference type="InterPro" id="IPR025662">
    <property type="entry name" value="Sigma_54_int_dom_ATP-bd_1"/>
</dbReference>
<sequence length="474" mass="53023">MIIYPDISQSDKDPKEYVILPPNDLMTGTVLIIDDEEKLRSLMKRIIALEGFNVLEAGNIKSAQKIIDKEEIDVVLCDVKLPDGTGVDFSKTLKEKYPSIEIILLTAYGNIPDGVQAIKNGAFDYLTKGDDNNRIIPLLNRAIEKVQLQKRIEKLESQVGKKYSFDSILGTSRPIRDAIEQANKVAPADTTVLLLGETGTGKEVFAQAIHNNSKRAGKPFVALNCSAFSRELLESELFGYKAGAFTNANRDKKGLIEEANTGTIFLDEIGEMPPDLQSKLLRVLETSEFIKVGDTKPTKVNVRIIAATNRDLKEEAEKGHFREDLYYRLNVFAITLPPLRERKKDIPALTEFFVGFFSAKTNQRKPNIIPAFIEKLQLHEWKGNIRELKNVLERAVILAGSDDLSVEHLPLDLQIADKSTTGLSSFDLASVEKLHIIKVLHHTKNNKTEAARLLNIGLATLYRKIEEYGINPQS</sequence>
<feature type="domain" description="Response regulatory" evidence="7">
    <location>
        <begin position="29"/>
        <end position="143"/>
    </location>
</feature>
<dbReference type="Pfam" id="PF00072">
    <property type="entry name" value="Response_reg"/>
    <property type="match status" value="1"/>
</dbReference>
<dbReference type="STRING" id="104663.SAMN04488121_1086"/>
<dbReference type="Pfam" id="PF25601">
    <property type="entry name" value="AAA_lid_14"/>
    <property type="match status" value="1"/>
</dbReference>
<dbReference type="PRINTS" id="PR01590">
    <property type="entry name" value="HTHFIS"/>
</dbReference>
<gene>
    <name evidence="8" type="ORF">SAMN04488121_1086</name>
</gene>
<dbReference type="InterPro" id="IPR025943">
    <property type="entry name" value="Sigma_54_int_dom_ATP-bd_2"/>
</dbReference>
<protein>
    <submittedName>
        <fullName evidence="8">DNA-binding transcriptional response regulator, NtrC family, contains REC, AAA-type ATPase, and a Fis-type DNA-binding domains</fullName>
    </submittedName>
</protein>
<evidence type="ECO:0000259" key="6">
    <source>
        <dbReference type="PROSITE" id="PS50045"/>
    </source>
</evidence>
<dbReference type="Gene3D" id="3.40.50.300">
    <property type="entry name" value="P-loop containing nucleotide triphosphate hydrolases"/>
    <property type="match status" value="1"/>
</dbReference>
<evidence type="ECO:0000256" key="1">
    <source>
        <dbReference type="ARBA" id="ARBA00022741"/>
    </source>
</evidence>
<dbReference type="InterPro" id="IPR002078">
    <property type="entry name" value="Sigma_54_int"/>
</dbReference>
<dbReference type="PROSITE" id="PS00676">
    <property type="entry name" value="SIGMA54_INTERACT_2"/>
    <property type="match status" value="1"/>
</dbReference>